<keyword evidence="1" id="KW-0723">Serine/threonine-protein kinase</keyword>
<dbReference type="AlphaFoldDB" id="A0A6G3WKM8"/>
<dbReference type="PANTHER" id="PTHR35526">
    <property type="entry name" value="ANTI-SIGMA-F FACTOR RSBW-RELATED"/>
    <property type="match status" value="1"/>
</dbReference>
<evidence type="ECO:0000313" key="3">
    <source>
        <dbReference type="EMBL" id="NEE05997.1"/>
    </source>
</evidence>
<sequence length="118" mass="12564">ASAARDLVTGQLAAWGLEELADVSELVVSELVGNALRYGNGPGELRLLRGERLVVEVSDTGPDLPQIQHAGLSDEGGRGLQLINMLCRRWGSSRTVTGKVVWAEQNMPSSVVDPGSQQ</sequence>
<keyword evidence="3" id="KW-0067">ATP-binding</keyword>
<dbReference type="SUPFAM" id="SSF55874">
    <property type="entry name" value="ATPase domain of HSP90 chaperone/DNA topoisomerase II/histidine kinase"/>
    <property type="match status" value="1"/>
</dbReference>
<keyword evidence="1" id="KW-0418">Kinase</keyword>
<accession>A0A6G3WKM8</accession>
<dbReference type="InterPro" id="IPR036890">
    <property type="entry name" value="HATPase_C_sf"/>
</dbReference>
<protein>
    <submittedName>
        <fullName evidence="3">ATP-binding protein</fullName>
    </submittedName>
</protein>
<name>A0A6G3WKM8_9ACTN</name>
<feature type="domain" description="Histidine kinase/HSP90-like ATPase" evidence="2">
    <location>
        <begin position="3"/>
        <end position="102"/>
    </location>
</feature>
<dbReference type="PANTHER" id="PTHR35526:SF3">
    <property type="entry name" value="ANTI-SIGMA-F FACTOR RSBW"/>
    <property type="match status" value="1"/>
</dbReference>
<proteinExistence type="predicted"/>
<dbReference type="FunFam" id="3.30.565.10:FF:000028">
    <property type="entry name" value="PAS sensor protein"/>
    <property type="match status" value="1"/>
</dbReference>
<keyword evidence="3" id="KW-0547">Nucleotide-binding</keyword>
<dbReference type="CDD" id="cd16936">
    <property type="entry name" value="HATPase_RsbW-like"/>
    <property type="match status" value="1"/>
</dbReference>
<evidence type="ECO:0000259" key="2">
    <source>
        <dbReference type="Pfam" id="PF13581"/>
    </source>
</evidence>
<dbReference type="InterPro" id="IPR003594">
    <property type="entry name" value="HATPase_dom"/>
</dbReference>
<dbReference type="GO" id="GO:0005524">
    <property type="term" value="F:ATP binding"/>
    <property type="evidence" value="ECO:0007669"/>
    <property type="project" value="UniProtKB-KW"/>
</dbReference>
<dbReference type="InterPro" id="IPR050267">
    <property type="entry name" value="Anti-sigma-factor_SerPK"/>
</dbReference>
<dbReference type="GO" id="GO:0004674">
    <property type="term" value="F:protein serine/threonine kinase activity"/>
    <property type="evidence" value="ECO:0007669"/>
    <property type="project" value="UniProtKB-KW"/>
</dbReference>
<dbReference type="Pfam" id="PF13581">
    <property type="entry name" value="HATPase_c_2"/>
    <property type="match status" value="1"/>
</dbReference>
<dbReference type="EMBL" id="JAAGMN010000582">
    <property type="protein sequence ID" value="NEE05997.1"/>
    <property type="molecule type" value="Genomic_DNA"/>
</dbReference>
<reference evidence="3" key="1">
    <citation type="submission" date="2020-01" db="EMBL/GenBank/DDBJ databases">
        <title>Insect and environment-associated Actinomycetes.</title>
        <authorList>
            <person name="Currrie C."/>
            <person name="Chevrette M."/>
            <person name="Carlson C."/>
            <person name="Stubbendieck R."/>
            <person name="Wendt-Pienkowski E."/>
        </authorList>
    </citation>
    <scope>NUCLEOTIDE SEQUENCE</scope>
    <source>
        <strain evidence="3">SID7499</strain>
    </source>
</reference>
<gene>
    <name evidence="3" type="ORF">G3M58_06070</name>
</gene>
<dbReference type="Gene3D" id="3.30.565.10">
    <property type="entry name" value="Histidine kinase-like ATPase, C-terminal domain"/>
    <property type="match status" value="1"/>
</dbReference>
<keyword evidence="1" id="KW-0808">Transferase</keyword>
<evidence type="ECO:0000256" key="1">
    <source>
        <dbReference type="ARBA" id="ARBA00022527"/>
    </source>
</evidence>
<comment type="caution">
    <text evidence="3">The sequence shown here is derived from an EMBL/GenBank/DDBJ whole genome shotgun (WGS) entry which is preliminary data.</text>
</comment>
<organism evidence="3">
    <name type="scientific">Streptomyces sp. SID7499</name>
    <dbReference type="NCBI Taxonomy" id="2706086"/>
    <lineage>
        <taxon>Bacteria</taxon>
        <taxon>Bacillati</taxon>
        <taxon>Actinomycetota</taxon>
        <taxon>Actinomycetes</taxon>
        <taxon>Kitasatosporales</taxon>
        <taxon>Streptomycetaceae</taxon>
        <taxon>Streptomyces</taxon>
    </lineage>
</organism>
<feature type="non-terminal residue" evidence="3">
    <location>
        <position position="1"/>
    </location>
</feature>